<feature type="chain" id="PRO_5046396498" evidence="1">
    <location>
        <begin position="26"/>
        <end position="118"/>
    </location>
</feature>
<sequence>MFKSVLIAVSTVAAVTLSVATGANAFGLASAARTIAPKAVSVQARQSDIACATAADGCHHGHTFFLTYDMRVRNLLYVKAGSGEVVVDSLRRELAARQMNGTLLAGLSSGKVQVLRLG</sequence>
<accession>A0ABV2J4Z6</accession>
<keyword evidence="3" id="KW-1185">Reference proteome</keyword>
<comment type="caution">
    <text evidence="2">The sequence shown here is derived from an EMBL/GenBank/DDBJ whole genome shotgun (WGS) entry which is preliminary data.</text>
</comment>
<dbReference type="EMBL" id="JBEPMB010000009">
    <property type="protein sequence ID" value="MET3615820.1"/>
    <property type="molecule type" value="Genomic_DNA"/>
</dbReference>
<gene>
    <name evidence="2" type="ORF">ABID16_004167</name>
</gene>
<dbReference type="Proteomes" id="UP001549047">
    <property type="component" value="Unassembled WGS sequence"/>
</dbReference>
<proteinExistence type="predicted"/>
<evidence type="ECO:0000313" key="3">
    <source>
        <dbReference type="Proteomes" id="UP001549047"/>
    </source>
</evidence>
<organism evidence="2 3">
    <name type="scientific">Rhizobium aquaticum</name>
    <dbReference type="NCBI Taxonomy" id="1549636"/>
    <lineage>
        <taxon>Bacteria</taxon>
        <taxon>Pseudomonadati</taxon>
        <taxon>Pseudomonadota</taxon>
        <taxon>Alphaproteobacteria</taxon>
        <taxon>Hyphomicrobiales</taxon>
        <taxon>Rhizobiaceae</taxon>
        <taxon>Rhizobium/Agrobacterium group</taxon>
        <taxon>Rhizobium</taxon>
    </lineage>
</organism>
<feature type="signal peptide" evidence="1">
    <location>
        <begin position="1"/>
        <end position="25"/>
    </location>
</feature>
<dbReference type="RefSeq" id="WP_354558286.1">
    <property type="nucleotide sequence ID" value="NZ_JBEPMB010000009.1"/>
</dbReference>
<reference evidence="2 3" key="1">
    <citation type="submission" date="2024-06" db="EMBL/GenBank/DDBJ databases">
        <title>Genomic Encyclopedia of Type Strains, Phase IV (KMG-IV): sequencing the most valuable type-strain genomes for metagenomic binning, comparative biology and taxonomic classification.</title>
        <authorList>
            <person name="Goeker M."/>
        </authorList>
    </citation>
    <scope>NUCLEOTIDE SEQUENCE [LARGE SCALE GENOMIC DNA]</scope>
    <source>
        <strain evidence="2 3">DSM 29780</strain>
    </source>
</reference>
<name>A0ABV2J4Z6_9HYPH</name>
<evidence type="ECO:0000313" key="2">
    <source>
        <dbReference type="EMBL" id="MET3615820.1"/>
    </source>
</evidence>
<keyword evidence="1" id="KW-0732">Signal</keyword>
<protein>
    <submittedName>
        <fullName evidence="2">Uncharacterized protein</fullName>
    </submittedName>
</protein>
<evidence type="ECO:0000256" key="1">
    <source>
        <dbReference type="SAM" id="SignalP"/>
    </source>
</evidence>